<sequence>MDSTQPPRADAPVLGEPLPIELMNTVWADRDGVHDALADADGLARWLRAVRPRLEPRSGEAGTAGGWDPDEGAALAARYRRLRDALRRLAAAATDDDRPAAASPTPDVDAAVAVLNSACADAPTWSHLTWPEGGAPSRTDRSARPRSVTAMSRIAEDAIRLFAGEQRAQLRACHAPGCVLYFLRTHPRREWCSAACGNRARVARHYQRHLAADRDTP</sequence>
<dbReference type="SUPFAM" id="SSF160904">
    <property type="entry name" value="Jann2411-like"/>
    <property type="match status" value="1"/>
</dbReference>
<proteinExistence type="predicted"/>
<dbReference type="Pfam" id="PF11706">
    <property type="entry name" value="zf-CGNR"/>
    <property type="match status" value="1"/>
</dbReference>
<keyword evidence="3" id="KW-1185">Reference proteome</keyword>
<dbReference type="Gene3D" id="1.10.3300.10">
    <property type="entry name" value="Jann2411-like domain"/>
    <property type="match status" value="1"/>
</dbReference>
<dbReference type="OrthoDB" id="3211108at2"/>
<evidence type="ECO:0000313" key="3">
    <source>
        <dbReference type="Proteomes" id="UP000199323"/>
    </source>
</evidence>
<evidence type="ECO:0000259" key="1">
    <source>
        <dbReference type="Pfam" id="PF11706"/>
    </source>
</evidence>
<protein>
    <submittedName>
        <fullName evidence="2">Conserved protein containing a Zn-ribbon-like motif, possibly RNA-binding</fullName>
    </submittedName>
</protein>
<dbReference type="InterPro" id="IPR023286">
    <property type="entry name" value="ABATE_dom_sf"/>
</dbReference>
<dbReference type="Pfam" id="PF07336">
    <property type="entry name" value="ABATE"/>
    <property type="match status" value="1"/>
</dbReference>
<gene>
    <name evidence="2" type="ORF">SAMN05216251_10344</name>
</gene>
<dbReference type="InterPro" id="IPR021005">
    <property type="entry name" value="Znf_CGNR"/>
</dbReference>
<dbReference type="InterPro" id="IPR010852">
    <property type="entry name" value="ABATE"/>
</dbReference>
<dbReference type="STRING" id="380248.SAMN05216251_10344"/>
<feature type="domain" description="Zinc finger CGNR" evidence="1">
    <location>
        <begin position="170"/>
        <end position="209"/>
    </location>
</feature>
<accession>A0A1I2AD86</accession>
<organism evidence="2 3">
    <name type="scientific">Actinacidiphila alni</name>
    <dbReference type="NCBI Taxonomy" id="380248"/>
    <lineage>
        <taxon>Bacteria</taxon>
        <taxon>Bacillati</taxon>
        <taxon>Actinomycetota</taxon>
        <taxon>Actinomycetes</taxon>
        <taxon>Kitasatosporales</taxon>
        <taxon>Streptomycetaceae</taxon>
        <taxon>Actinacidiphila</taxon>
    </lineage>
</organism>
<dbReference type="Proteomes" id="UP000199323">
    <property type="component" value="Unassembled WGS sequence"/>
</dbReference>
<dbReference type="PANTHER" id="PTHR35525">
    <property type="entry name" value="BLL6575 PROTEIN"/>
    <property type="match status" value="1"/>
</dbReference>
<evidence type="ECO:0000313" key="2">
    <source>
        <dbReference type="EMBL" id="SFE41921.1"/>
    </source>
</evidence>
<name>A0A1I2AD86_9ACTN</name>
<dbReference type="PANTHER" id="PTHR35525:SF3">
    <property type="entry name" value="BLL6575 PROTEIN"/>
    <property type="match status" value="1"/>
</dbReference>
<dbReference type="EMBL" id="FONG01000003">
    <property type="protein sequence ID" value="SFE41921.1"/>
    <property type="molecule type" value="Genomic_DNA"/>
</dbReference>
<dbReference type="RefSeq" id="WP_093712308.1">
    <property type="nucleotide sequence ID" value="NZ_FONG01000003.1"/>
</dbReference>
<reference evidence="3" key="1">
    <citation type="submission" date="2016-10" db="EMBL/GenBank/DDBJ databases">
        <authorList>
            <person name="Varghese N."/>
            <person name="Submissions S."/>
        </authorList>
    </citation>
    <scope>NUCLEOTIDE SEQUENCE [LARGE SCALE GENOMIC DNA]</scope>
    <source>
        <strain evidence="3">CGMCC 4.3510</strain>
    </source>
</reference>
<dbReference type="AlphaFoldDB" id="A0A1I2AD86"/>